<dbReference type="GO" id="GO:0000155">
    <property type="term" value="F:phosphorelay sensor kinase activity"/>
    <property type="evidence" value="ECO:0007669"/>
    <property type="project" value="InterPro"/>
</dbReference>
<dbReference type="InterPro" id="IPR001610">
    <property type="entry name" value="PAC"/>
</dbReference>
<evidence type="ECO:0000256" key="5">
    <source>
        <dbReference type="ARBA" id="ARBA00022777"/>
    </source>
</evidence>
<dbReference type="CDD" id="cd00130">
    <property type="entry name" value="PAS"/>
    <property type="match status" value="1"/>
</dbReference>
<dbReference type="InterPro" id="IPR004358">
    <property type="entry name" value="Sig_transdc_His_kin-like_C"/>
</dbReference>
<dbReference type="Pfam" id="PF08447">
    <property type="entry name" value="PAS_3"/>
    <property type="match status" value="1"/>
</dbReference>
<protein>
    <recommendedName>
        <fullName evidence="2">histidine kinase</fullName>
        <ecNumber evidence="2">2.7.13.3</ecNumber>
    </recommendedName>
</protein>
<feature type="coiled-coil region" evidence="6">
    <location>
        <begin position="459"/>
        <end position="486"/>
    </location>
</feature>
<dbReference type="InterPro" id="IPR005467">
    <property type="entry name" value="His_kinase_dom"/>
</dbReference>
<evidence type="ECO:0000256" key="3">
    <source>
        <dbReference type="ARBA" id="ARBA00022553"/>
    </source>
</evidence>
<evidence type="ECO:0000256" key="4">
    <source>
        <dbReference type="ARBA" id="ARBA00022679"/>
    </source>
</evidence>
<dbReference type="PROSITE" id="PS50112">
    <property type="entry name" value="PAS"/>
    <property type="match status" value="1"/>
</dbReference>
<dbReference type="InterPro" id="IPR003594">
    <property type="entry name" value="HATPase_dom"/>
</dbReference>
<dbReference type="Gene3D" id="3.30.450.20">
    <property type="entry name" value="PAS domain"/>
    <property type="match status" value="2"/>
</dbReference>
<dbReference type="InterPro" id="IPR036890">
    <property type="entry name" value="HATPase_C_sf"/>
</dbReference>
<dbReference type="SMART" id="SM00065">
    <property type="entry name" value="GAF"/>
    <property type="match status" value="1"/>
</dbReference>
<dbReference type="SMART" id="SM00086">
    <property type="entry name" value="PAC"/>
    <property type="match status" value="1"/>
</dbReference>
<evidence type="ECO:0000313" key="10">
    <source>
        <dbReference type="EMBL" id="KAA6438464.1"/>
    </source>
</evidence>
<keyword evidence="11" id="KW-1185">Reference proteome</keyword>
<evidence type="ECO:0000256" key="1">
    <source>
        <dbReference type="ARBA" id="ARBA00000085"/>
    </source>
</evidence>
<dbReference type="SUPFAM" id="SSF47384">
    <property type="entry name" value="Homodimeric domain of signal transducing histidine kinase"/>
    <property type="match status" value="1"/>
</dbReference>
<dbReference type="SUPFAM" id="SSF55785">
    <property type="entry name" value="PYP-like sensor domain (PAS domain)"/>
    <property type="match status" value="2"/>
</dbReference>
<dbReference type="AlphaFoldDB" id="A0A5M8QUF7"/>
<dbReference type="InterPro" id="IPR000700">
    <property type="entry name" value="PAS-assoc_C"/>
</dbReference>
<proteinExistence type="predicted"/>
<dbReference type="Proteomes" id="UP000323994">
    <property type="component" value="Unassembled WGS sequence"/>
</dbReference>
<dbReference type="EC" id="2.7.13.3" evidence="2"/>
<evidence type="ECO:0000259" key="9">
    <source>
        <dbReference type="PROSITE" id="PS50113"/>
    </source>
</evidence>
<dbReference type="InterPro" id="IPR036097">
    <property type="entry name" value="HisK_dim/P_sf"/>
</dbReference>
<feature type="domain" description="Histidine kinase" evidence="7">
    <location>
        <begin position="511"/>
        <end position="739"/>
    </location>
</feature>
<gene>
    <name evidence="10" type="ORF">FEM33_17410</name>
</gene>
<evidence type="ECO:0000256" key="6">
    <source>
        <dbReference type="SAM" id="Coils"/>
    </source>
</evidence>
<dbReference type="Pfam" id="PF02518">
    <property type="entry name" value="HATPase_c"/>
    <property type="match status" value="1"/>
</dbReference>
<dbReference type="Gene3D" id="3.30.565.10">
    <property type="entry name" value="Histidine kinase-like ATPase, C-terminal domain"/>
    <property type="match status" value="1"/>
</dbReference>
<dbReference type="SUPFAM" id="SSF55874">
    <property type="entry name" value="ATPase domain of HSP90 chaperone/DNA topoisomerase II/histidine kinase"/>
    <property type="match status" value="1"/>
</dbReference>
<dbReference type="EMBL" id="VBSN01000049">
    <property type="protein sequence ID" value="KAA6438464.1"/>
    <property type="molecule type" value="Genomic_DNA"/>
</dbReference>
<dbReference type="SUPFAM" id="SSF55781">
    <property type="entry name" value="GAF domain-like"/>
    <property type="match status" value="1"/>
</dbReference>
<keyword evidence="5" id="KW-0418">Kinase</keyword>
<dbReference type="InterPro" id="IPR052162">
    <property type="entry name" value="Sensor_kinase/Photoreceptor"/>
</dbReference>
<name>A0A5M8QUF7_9BACT</name>
<feature type="domain" description="PAC" evidence="9">
    <location>
        <begin position="416"/>
        <end position="468"/>
    </location>
</feature>
<evidence type="ECO:0000259" key="7">
    <source>
        <dbReference type="PROSITE" id="PS50109"/>
    </source>
</evidence>
<evidence type="ECO:0000259" key="8">
    <source>
        <dbReference type="PROSITE" id="PS50112"/>
    </source>
</evidence>
<dbReference type="RefSeq" id="WP_139013266.1">
    <property type="nucleotide sequence ID" value="NZ_VBSN01000049.1"/>
</dbReference>
<dbReference type="PRINTS" id="PR00344">
    <property type="entry name" value="BCTRLSENSOR"/>
</dbReference>
<dbReference type="SMART" id="SM00388">
    <property type="entry name" value="HisKA"/>
    <property type="match status" value="1"/>
</dbReference>
<dbReference type="InterPro" id="IPR003661">
    <property type="entry name" value="HisK_dim/P_dom"/>
</dbReference>
<dbReference type="SMART" id="SM00091">
    <property type="entry name" value="PAS"/>
    <property type="match status" value="1"/>
</dbReference>
<keyword evidence="4" id="KW-0808">Transferase</keyword>
<keyword evidence="3" id="KW-0597">Phosphoprotein</keyword>
<comment type="catalytic activity">
    <reaction evidence="1">
        <text>ATP + protein L-histidine = ADP + protein N-phospho-L-histidine.</text>
        <dbReference type="EC" id="2.7.13.3"/>
    </reaction>
</comment>
<dbReference type="InterPro" id="IPR013655">
    <property type="entry name" value="PAS_fold_3"/>
</dbReference>
<dbReference type="NCBIfam" id="TIGR00229">
    <property type="entry name" value="sensory_box"/>
    <property type="match status" value="1"/>
</dbReference>
<dbReference type="Gene3D" id="1.10.287.130">
    <property type="match status" value="1"/>
</dbReference>
<dbReference type="OrthoDB" id="9766459at2"/>
<dbReference type="PANTHER" id="PTHR43304:SF1">
    <property type="entry name" value="PAC DOMAIN-CONTAINING PROTEIN"/>
    <property type="match status" value="1"/>
</dbReference>
<comment type="caution">
    <text evidence="10">The sequence shown here is derived from an EMBL/GenBank/DDBJ whole genome shotgun (WGS) entry which is preliminary data.</text>
</comment>
<dbReference type="SMART" id="SM00387">
    <property type="entry name" value="HATPase_c"/>
    <property type="match status" value="1"/>
</dbReference>
<dbReference type="InterPro" id="IPR000014">
    <property type="entry name" value="PAS"/>
</dbReference>
<evidence type="ECO:0000256" key="2">
    <source>
        <dbReference type="ARBA" id="ARBA00012438"/>
    </source>
</evidence>
<feature type="domain" description="PAS" evidence="8">
    <location>
        <begin position="343"/>
        <end position="413"/>
    </location>
</feature>
<dbReference type="PROSITE" id="PS50113">
    <property type="entry name" value="PAC"/>
    <property type="match status" value="1"/>
</dbReference>
<dbReference type="FunFam" id="3.30.565.10:FF:000006">
    <property type="entry name" value="Sensor histidine kinase WalK"/>
    <property type="match status" value="1"/>
</dbReference>
<evidence type="ECO:0000313" key="11">
    <source>
        <dbReference type="Proteomes" id="UP000323994"/>
    </source>
</evidence>
<dbReference type="Pfam" id="PF00512">
    <property type="entry name" value="HisKA"/>
    <property type="match status" value="1"/>
</dbReference>
<reference evidence="10 11" key="1">
    <citation type="submission" date="2019-05" db="EMBL/GenBank/DDBJ databases">
        <authorList>
            <person name="Qu J.-H."/>
        </authorList>
    </citation>
    <scope>NUCLEOTIDE SEQUENCE [LARGE SCALE GENOMIC DNA]</scope>
    <source>
        <strain evidence="10 11">NS28</strain>
    </source>
</reference>
<dbReference type="InterPro" id="IPR003018">
    <property type="entry name" value="GAF"/>
</dbReference>
<dbReference type="InterPro" id="IPR029016">
    <property type="entry name" value="GAF-like_dom_sf"/>
</dbReference>
<sequence length="745" mass="82399">MKDLPGSSSSNILLFSGSGEMQTVCRTLNWSQTSLGPVSLWPASLQTIVQTVLAFPLPGIVLWGSDLIQIYNDGYRKLIGSKHPDALGRSAREYWPEPWDDLVSIYQRVQTGASFLADSFVHAEEHGENPAAGNFKVVYSPVYVQKGEVGGMLVTFSEITAQVPAQKQLQPSPQSKDFLLLLSDVLRPLADPQAIQFEAVRALGEFLGANRAGYAETQQNKELVAVTKNYTHQVPSLEGVYSYADYGADLLEQLMAGQTVVRPDIANNPDLTADEKEAHAVLQLGATLNVPLVKEGHLIAILFVHFQQARNFTAQEVALAEETAERTWAAVERARLEADLRKSEQQLSAIVNQAMTGLARGNNDGTLTFVNQRYCQMLGYDASEILGRKMQDLTHPDDKERNVELYMNLVRTGEPFNIEKRYIHKNGTAFWVHNSVSALRDSDGSINQLLAVCTDITDRKHAESALKASEQKYRQLTIQLEARVEERTRQLESMVTNLKQSNDNLQQFAFIASHDLQEPLRKIQQFGDRLKAAYANSEKNGILYLERMLSAAGRMSTLINDLLNFSHVSTQVSHTALVPLDDLVKDVLITLEFTINEQKAQVYTGALPTIAGDASQLNQLFQNLISNALKFHRPGIPPVVEIKAGQVSASELPDWARSSTSASSYHKIEVTDNGIGFDEQYLDRIFKMFQRLHSKSEFEGTGIGLAICEKVVVNHGGAIFAHSSPGQGSTFIIFLPVTGTEYTGS</sequence>
<dbReference type="PANTHER" id="PTHR43304">
    <property type="entry name" value="PHYTOCHROME-LIKE PROTEIN CPH1"/>
    <property type="match status" value="1"/>
</dbReference>
<dbReference type="CDD" id="cd00082">
    <property type="entry name" value="HisKA"/>
    <property type="match status" value="1"/>
</dbReference>
<keyword evidence="6" id="KW-0175">Coiled coil</keyword>
<organism evidence="10 11">
    <name type="scientific">Dyadobacter flavalbus</name>
    <dbReference type="NCBI Taxonomy" id="2579942"/>
    <lineage>
        <taxon>Bacteria</taxon>
        <taxon>Pseudomonadati</taxon>
        <taxon>Bacteroidota</taxon>
        <taxon>Cytophagia</taxon>
        <taxon>Cytophagales</taxon>
        <taxon>Spirosomataceae</taxon>
        <taxon>Dyadobacter</taxon>
    </lineage>
</organism>
<dbReference type="PROSITE" id="PS50109">
    <property type="entry name" value="HIS_KIN"/>
    <property type="match status" value="1"/>
</dbReference>
<dbReference type="InterPro" id="IPR035965">
    <property type="entry name" value="PAS-like_dom_sf"/>
</dbReference>
<dbReference type="Pfam" id="PF01590">
    <property type="entry name" value="GAF"/>
    <property type="match status" value="1"/>
</dbReference>
<dbReference type="Gene3D" id="3.30.450.40">
    <property type="match status" value="1"/>
</dbReference>
<accession>A0A5M8QUF7</accession>